<dbReference type="AlphaFoldDB" id="A0AAW4WDU0"/>
<evidence type="ECO:0000256" key="2">
    <source>
        <dbReference type="SAM" id="MobiDB-lite"/>
    </source>
</evidence>
<reference evidence="4" key="1">
    <citation type="submission" date="2021-10" db="EMBL/GenBank/DDBJ databases">
        <title>Anaerobic single-cell dispensing facilitates the cultivation of human gut bacteria.</title>
        <authorList>
            <person name="Afrizal A."/>
        </authorList>
    </citation>
    <scope>NUCLEOTIDE SEQUENCE</scope>
    <source>
        <strain evidence="4">CLA-AA-H204</strain>
    </source>
</reference>
<keyword evidence="3" id="KW-0472">Membrane</keyword>
<feature type="region of interest" description="Disordered" evidence="2">
    <location>
        <begin position="19"/>
        <end position="66"/>
    </location>
</feature>
<evidence type="ECO:0000256" key="3">
    <source>
        <dbReference type="SAM" id="Phobius"/>
    </source>
</evidence>
<keyword evidence="3" id="KW-1133">Transmembrane helix</keyword>
<evidence type="ECO:0000256" key="1">
    <source>
        <dbReference type="SAM" id="Coils"/>
    </source>
</evidence>
<dbReference type="Proteomes" id="UP001198893">
    <property type="component" value="Unassembled WGS sequence"/>
</dbReference>
<feature type="compositionally biased region" description="Basic and acidic residues" evidence="2">
    <location>
        <begin position="41"/>
        <end position="66"/>
    </location>
</feature>
<name>A0AAW4WDU0_9FIRM</name>
<proteinExistence type="predicted"/>
<comment type="caution">
    <text evidence="4">The sequence shown here is derived from an EMBL/GenBank/DDBJ whole genome shotgun (WGS) entry which is preliminary data.</text>
</comment>
<accession>A0AAW4WDU0</accession>
<sequence>MKSFFDVLKTMFYRKNAKSYGMPDRSRKEPVTQQKVQIRNTETRKAAPSLKENEQHNRSERTNSKVDKGMDKEDFLLKQIDEFREKAKQLQALLVTKEDKVQELQNIVDEREEKAKELQHVLNARKSEADVLLTGVHGQMEEMINRVEEKLNALSEKIAADVSDSTGRTAEQTAQMQASLQEISQQLDSMKLELAEKIHTEDVKCYRNMQDLIKELTVKLEENDTLEKSLNTVKGYAKCLTWFSVINFVVLVAFILYSLGVFNF</sequence>
<feature type="coiled-coil region" evidence="1">
    <location>
        <begin position="73"/>
        <end position="229"/>
    </location>
</feature>
<feature type="transmembrane region" description="Helical" evidence="3">
    <location>
        <begin position="240"/>
        <end position="262"/>
    </location>
</feature>
<evidence type="ECO:0000313" key="5">
    <source>
        <dbReference type="Proteomes" id="UP001198893"/>
    </source>
</evidence>
<protein>
    <submittedName>
        <fullName evidence="4">Uncharacterized protein</fullName>
    </submittedName>
</protein>
<organism evidence="4 5">
    <name type="scientific">Roseburia amylophila</name>
    <dbReference type="NCBI Taxonomy" id="2981794"/>
    <lineage>
        <taxon>Bacteria</taxon>
        <taxon>Bacillati</taxon>
        <taxon>Bacillota</taxon>
        <taxon>Clostridia</taxon>
        <taxon>Lachnospirales</taxon>
        <taxon>Lachnospiraceae</taxon>
        <taxon>Roseburia</taxon>
    </lineage>
</organism>
<feature type="compositionally biased region" description="Polar residues" evidence="2">
    <location>
        <begin position="31"/>
        <end position="40"/>
    </location>
</feature>
<dbReference type="RefSeq" id="WP_227709401.1">
    <property type="nucleotide sequence ID" value="NZ_JAJEQW010000001.1"/>
</dbReference>
<evidence type="ECO:0000313" key="4">
    <source>
        <dbReference type="EMBL" id="MCC2240821.1"/>
    </source>
</evidence>
<keyword evidence="1" id="KW-0175">Coiled coil</keyword>
<dbReference type="EMBL" id="JAJEQW010000001">
    <property type="protein sequence ID" value="MCC2240821.1"/>
    <property type="molecule type" value="Genomic_DNA"/>
</dbReference>
<gene>
    <name evidence="4" type="ORF">LKD47_00715</name>
</gene>
<keyword evidence="3" id="KW-0812">Transmembrane</keyword>